<dbReference type="Proteomes" id="UP000480266">
    <property type="component" value="Unassembled WGS sequence"/>
</dbReference>
<accession>A0A7C9VDL0</accession>
<reference evidence="1" key="1">
    <citation type="submission" date="2020-02" db="EMBL/GenBank/DDBJ databases">
        <title>Draft genome sequence of Candidatus Afipia apatlaquensis IBT-C3, a potential strain for decolorization of textile dyes.</title>
        <authorList>
            <person name="Sanchez-Reyes A."/>
            <person name="Breton-Deval L."/>
            <person name="Mangelson H."/>
            <person name="Sanchez-Flores A."/>
        </authorList>
    </citation>
    <scope>NUCLEOTIDE SEQUENCE [LARGE SCALE GENOMIC DNA]</scope>
    <source>
        <strain evidence="1">IBT-C3</strain>
    </source>
</reference>
<proteinExistence type="predicted"/>
<comment type="caution">
    <text evidence="1">The sequence shown here is derived from an EMBL/GenBank/DDBJ whole genome shotgun (WGS) entry which is preliminary data.</text>
</comment>
<organism evidence="1 2">
    <name type="scientific">Candidatus Afipia apatlaquensis</name>
    <dbReference type="NCBI Taxonomy" id="2712852"/>
    <lineage>
        <taxon>Bacteria</taxon>
        <taxon>Pseudomonadati</taxon>
        <taxon>Pseudomonadota</taxon>
        <taxon>Alphaproteobacteria</taxon>
        <taxon>Hyphomicrobiales</taxon>
        <taxon>Nitrobacteraceae</taxon>
        <taxon>Afipia</taxon>
    </lineage>
</organism>
<dbReference type="AlphaFoldDB" id="A0A7C9VDL0"/>
<protein>
    <submittedName>
        <fullName evidence="1">Uncharacterized protein</fullName>
    </submittedName>
</protein>
<gene>
    <name evidence="1" type="ORF">G4V63_10265</name>
</gene>
<evidence type="ECO:0000313" key="2">
    <source>
        <dbReference type="Proteomes" id="UP000480266"/>
    </source>
</evidence>
<keyword evidence="2" id="KW-1185">Reference proteome</keyword>
<dbReference type="EMBL" id="JAAMRR010000535">
    <property type="protein sequence ID" value="NGX95588.1"/>
    <property type="molecule type" value="Genomic_DNA"/>
</dbReference>
<sequence length="102" mass="11972">MADDRELPWKKLEGRAVEAHKVYVDALVAWERVIHMATCPRCRPDGISSAEHQEQQDLAEAEKERRRIVYRDLCNVLGYFPTRKDVAIPREDETWCPKQRGH</sequence>
<name>A0A7C9VDL0_9BRAD</name>
<evidence type="ECO:0000313" key="1">
    <source>
        <dbReference type="EMBL" id="NGX95588.1"/>
    </source>
</evidence>